<sequence length="43" mass="4969">MPEELVKGSGIFILSVNVETVINLQNEQVVEEVYRNSKKKFMK</sequence>
<dbReference type="EMBL" id="JAUSUB010000052">
    <property type="protein sequence ID" value="MDQ0273818.1"/>
    <property type="molecule type" value="Genomic_DNA"/>
</dbReference>
<comment type="caution">
    <text evidence="1">The sequence shown here is derived from an EMBL/GenBank/DDBJ whole genome shotgun (WGS) entry which is preliminary data.</text>
</comment>
<protein>
    <submittedName>
        <fullName evidence="1">Uncharacterized protein</fullName>
    </submittedName>
</protein>
<organism evidence="1 2">
    <name type="scientific">Cytobacillus purgationiresistens</name>
    <dbReference type="NCBI Taxonomy" id="863449"/>
    <lineage>
        <taxon>Bacteria</taxon>
        <taxon>Bacillati</taxon>
        <taxon>Bacillota</taxon>
        <taxon>Bacilli</taxon>
        <taxon>Bacillales</taxon>
        <taxon>Bacillaceae</taxon>
        <taxon>Cytobacillus</taxon>
    </lineage>
</organism>
<dbReference type="Proteomes" id="UP001238088">
    <property type="component" value="Unassembled WGS sequence"/>
</dbReference>
<name>A0ABU0ARJ9_9BACI</name>
<evidence type="ECO:0000313" key="2">
    <source>
        <dbReference type="Proteomes" id="UP001238088"/>
    </source>
</evidence>
<gene>
    <name evidence="1" type="ORF">J2S17_005767</name>
</gene>
<accession>A0ABU0ARJ9</accession>
<proteinExistence type="predicted"/>
<reference evidence="1 2" key="1">
    <citation type="submission" date="2023-07" db="EMBL/GenBank/DDBJ databases">
        <title>Genomic Encyclopedia of Type Strains, Phase IV (KMG-IV): sequencing the most valuable type-strain genomes for metagenomic binning, comparative biology and taxonomic classification.</title>
        <authorList>
            <person name="Goeker M."/>
        </authorList>
    </citation>
    <scope>NUCLEOTIDE SEQUENCE [LARGE SCALE GENOMIC DNA]</scope>
    <source>
        <strain evidence="1 2">DSM 23494</strain>
    </source>
</reference>
<evidence type="ECO:0000313" key="1">
    <source>
        <dbReference type="EMBL" id="MDQ0273818.1"/>
    </source>
</evidence>
<keyword evidence="2" id="KW-1185">Reference proteome</keyword>